<dbReference type="SUPFAM" id="SSF53187">
    <property type="entry name" value="Zn-dependent exopeptidases"/>
    <property type="match status" value="1"/>
</dbReference>
<keyword evidence="1" id="KW-0645">Protease</keyword>
<keyword evidence="3" id="KW-0378">Hydrolase</keyword>
<gene>
    <name evidence="5" type="ORF">GCM10009765_59330</name>
</gene>
<comment type="caution">
    <text evidence="5">The sequence shown here is derived from an EMBL/GenBank/DDBJ whole genome shotgun (WGS) entry which is preliminary data.</text>
</comment>
<evidence type="ECO:0000256" key="2">
    <source>
        <dbReference type="ARBA" id="ARBA00022723"/>
    </source>
</evidence>
<dbReference type="PANTHER" id="PTHR43270:SF12">
    <property type="entry name" value="SUCCINYL-DIAMINOPIMELATE DESUCCINYLASE"/>
    <property type="match status" value="1"/>
</dbReference>
<dbReference type="InterPro" id="IPR011650">
    <property type="entry name" value="Peptidase_M20_dimer"/>
</dbReference>
<dbReference type="EMBL" id="BAAANY010000023">
    <property type="protein sequence ID" value="GAA1701888.1"/>
    <property type="molecule type" value="Genomic_DNA"/>
</dbReference>
<proteinExistence type="predicted"/>
<dbReference type="Gene3D" id="3.40.630.10">
    <property type="entry name" value="Zn peptidases"/>
    <property type="match status" value="1"/>
</dbReference>
<evidence type="ECO:0000256" key="3">
    <source>
        <dbReference type="ARBA" id="ARBA00022801"/>
    </source>
</evidence>
<dbReference type="Pfam" id="PF01546">
    <property type="entry name" value="Peptidase_M20"/>
    <property type="match status" value="1"/>
</dbReference>
<organism evidence="5 6">
    <name type="scientific">Fodinicola feengrottensis</name>
    <dbReference type="NCBI Taxonomy" id="435914"/>
    <lineage>
        <taxon>Bacteria</taxon>
        <taxon>Bacillati</taxon>
        <taxon>Actinomycetota</taxon>
        <taxon>Actinomycetes</taxon>
        <taxon>Mycobacteriales</taxon>
        <taxon>Fodinicola</taxon>
    </lineage>
</organism>
<dbReference type="Pfam" id="PF07687">
    <property type="entry name" value="M20_dimer"/>
    <property type="match status" value="1"/>
</dbReference>
<evidence type="ECO:0000259" key="4">
    <source>
        <dbReference type="Pfam" id="PF07687"/>
    </source>
</evidence>
<dbReference type="NCBIfam" id="NF005914">
    <property type="entry name" value="PRK07907.1"/>
    <property type="match status" value="1"/>
</dbReference>
<accession>A0ABN2IBJ9</accession>
<keyword evidence="6" id="KW-1185">Reference proteome</keyword>
<evidence type="ECO:0000313" key="5">
    <source>
        <dbReference type="EMBL" id="GAA1701888.1"/>
    </source>
</evidence>
<dbReference type="InterPro" id="IPR002933">
    <property type="entry name" value="Peptidase_M20"/>
</dbReference>
<dbReference type="InterPro" id="IPR051458">
    <property type="entry name" value="Cyt/Met_Dipeptidase"/>
</dbReference>
<dbReference type="Gene3D" id="3.30.70.360">
    <property type="match status" value="1"/>
</dbReference>
<keyword evidence="2" id="KW-0479">Metal-binding</keyword>
<evidence type="ECO:0000313" key="6">
    <source>
        <dbReference type="Proteomes" id="UP001500618"/>
    </source>
</evidence>
<feature type="domain" description="Peptidase M20 dimerisation" evidence="4">
    <location>
        <begin position="201"/>
        <end position="347"/>
    </location>
</feature>
<protein>
    <submittedName>
        <fullName evidence="5">M20/M25/M40 family metallo-hydrolase</fullName>
    </submittedName>
</protein>
<sequence>MTDNDSQVSELRAAVERVLPSVRADLERLVRIPSVSVADFDQAFVRQSAEAVAELFREVGAADVQILSVPDGAPAVVAKFPAPEGAPTALLYAHHDVQPPGAEELWETSPFEPTERDGRLYARGAADDKAGIAAHLAALRAYDGKPPVGVTIFVEGEEEIGSPTLGKFLAAYKEQLSSDLMVLADSSNWAIGQPALTVSLRGLVDCYVNVRTLEKGVHSGMFGGAVPDALTAMCRLMATLHDDEGNVAIPGFAAAPDSDLDIPEDRMREEAGMLDGVDLIGSGSLTSRVWTQPSVTVLAIDSPATAKASNTLQPSARAKVSLRVPPGTDAKDAFAALEKHLLDNAPWNVQVTVDPGEIGQPYAIDATGPRYDAAREAFAEVWGVEPVNMGIGGSVPFLAEFADAFPGAALLVTGVEDPASGAHGPNESLHLGEFEKVCLAETLLLHKLSQL</sequence>
<evidence type="ECO:0000256" key="1">
    <source>
        <dbReference type="ARBA" id="ARBA00022670"/>
    </source>
</evidence>
<reference evidence="5 6" key="1">
    <citation type="journal article" date="2019" name="Int. J. Syst. Evol. Microbiol.">
        <title>The Global Catalogue of Microorganisms (GCM) 10K type strain sequencing project: providing services to taxonomists for standard genome sequencing and annotation.</title>
        <authorList>
            <consortium name="The Broad Institute Genomics Platform"/>
            <consortium name="The Broad Institute Genome Sequencing Center for Infectious Disease"/>
            <person name="Wu L."/>
            <person name="Ma J."/>
        </authorList>
    </citation>
    <scope>NUCLEOTIDE SEQUENCE [LARGE SCALE GENOMIC DNA]</scope>
    <source>
        <strain evidence="5 6">JCM 14718</strain>
    </source>
</reference>
<dbReference type="Proteomes" id="UP001500618">
    <property type="component" value="Unassembled WGS sequence"/>
</dbReference>
<name>A0ABN2IBJ9_9ACTN</name>
<dbReference type="PANTHER" id="PTHR43270">
    <property type="entry name" value="BETA-ALA-HIS DIPEPTIDASE"/>
    <property type="match status" value="1"/>
</dbReference>